<evidence type="ECO:0000256" key="9">
    <source>
        <dbReference type="ARBA" id="ARBA00023034"/>
    </source>
</evidence>
<dbReference type="GO" id="GO:0030134">
    <property type="term" value="C:COPII-coated ER to Golgi transport vesicle"/>
    <property type="evidence" value="ECO:0007669"/>
    <property type="project" value="TreeGrafter"/>
</dbReference>
<organism evidence="12 13">
    <name type="scientific">Populus tomentosa</name>
    <name type="common">Chinese white poplar</name>
    <dbReference type="NCBI Taxonomy" id="118781"/>
    <lineage>
        <taxon>Eukaryota</taxon>
        <taxon>Viridiplantae</taxon>
        <taxon>Streptophyta</taxon>
        <taxon>Embryophyta</taxon>
        <taxon>Tracheophyta</taxon>
        <taxon>Spermatophyta</taxon>
        <taxon>Magnoliopsida</taxon>
        <taxon>eudicotyledons</taxon>
        <taxon>Gunneridae</taxon>
        <taxon>Pentapetalae</taxon>
        <taxon>rosids</taxon>
        <taxon>fabids</taxon>
        <taxon>Malpighiales</taxon>
        <taxon>Salicaceae</taxon>
        <taxon>Saliceae</taxon>
        <taxon>Populus</taxon>
    </lineage>
</organism>
<dbReference type="PANTHER" id="PTHR14083">
    <property type="entry name" value="YIP1 INTERACTING FACTOR HOMOLOG YIF1 PROTEIN"/>
    <property type="match status" value="1"/>
</dbReference>
<dbReference type="InterPro" id="IPR005578">
    <property type="entry name" value="Yif1_fam"/>
</dbReference>
<dbReference type="GO" id="GO:0005793">
    <property type="term" value="C:endoplasmic reticulum-Golgi intermediate compartment"/>
    <property type="evidence" value="ECO:0007669"/>
    <property type="project" value="TreeGrafter"/>
</dbReference>
<dbReference type="GO" id="GO:0015031">
    <property type="term" value="P:protein transport"/>
    <property type="evidence" value="ECO:0007669"/>
    <property type="project" value="UniProtKB-KW"/>
</dbReference>
<keyword evidence="8 11" id="KW-1133">Transmembrane helix</keyword>
<feature type="transmembrane region" description="Helical" evidence="11">
    <location>
        <begin position="20"/>
        <end position="48"/>
    </location>
</feature>
<keyword evidence="4" id="KW-0813">Transport</keyword>
<evidence type="ECO:0000256" key="2">
    <source>
        <dbReference type="ARBA" id="ARBA00004653"/>
    </source>
</evidence>
<dbReference type="PANTHER" id="PTHR14083:SF0">
    <property type="entry name" value="YIP1D-INTERACTING FACTOR 1, ISOFORM C"/>
    <property type="match status" value="1"/>
</dbReference>
<evidence type="ECO:0000256" key="1">
    <source>
        <dbReference type="ARBA" id="ARBA00004477"/>
    </source>
</evidence>
<evidence type="ECO:0000256" key="5">
    <source>
        <dbReference type="ARBA" id="ARBA00022692"/>
    </source>
</evidence>
<keyword evidence="7" id="KW-0653">Protein transport</keyword>
<keyword evidence="13" id="KW-1185">Reference proteome</keyword>
<dbReference type="Proteomes" id="UP000886885">
    <property type="component" value="Chromosome 17D"/>
</dbReference>
<comment type="similarity">
    <text evidence="3">Belongs to the YIF1 family.</text>
</comment>
<reference evidence="12" key="1">
    <citation type="journal article" date="2020" name="bioRxiv">
        <title>Hybrid origin of Populus tomentosa Carr. identified through genome sequencing and phylogenomic analysis.</title>
        <authorList>
            <person name="An X."/>
            <person name="Gao K."/>
            <person name="Chen Z."/>
            <person name="Li J."/>
            <person name="Yang X."/>
            <person name="Yang X."/>
            <person name="Zhou J."/>
            <person name="Guo T."/>
            <person name="Zhao T."/>
            <person name="Huang S."/>
            <person name="Miao D."/>
            <person name="Khan W.U."/>
            <person name="Rao P."/>
            <person name="Ye M."/>
            <person name="Lei B."/>
            <person name="Liao W."/>
            <person name="Wang J."/>
            <person name="Ji L."/>
            <person name="Li Y."/>
            <person name="Guo B."/>
            <person name="Mustafa N.S."/>
            <person name="Li S."/>
            <person name="Yun Q."/>
            <person name="Keller S.R."/>
            <person name="Mao J."/>
            <person name="Zhang R."/>
            <person name="Strauss S.H."/>
        </authorList>
    </citation>
    <scope>NUCLEOTIDE SEQUENCE</scope>
    <source>
        <strain evidence="12">GM15</strain>
        <tissue evidence="12">Leaf</tissue>
    </source>
</reference>
<evidence type="ECO:0000256" key="8">
    <source>
        <dbReference type="ARBA" id="ARBA00022989"/>
    </source>
</evidence>
<dbReference type="GO" id="GO:0005789">
    <property type="term" value="C:endoplasmic reticulum membrane"/>
    <property type="evidence" value="ECO:0007669"/>
    <property type="project" value="UniProtKB-SubCell"/>
</dbReference>
<name>A0A8X7XVY0_POPTO</name>
<evidence type="ECO:0000256" key="6">
    <source>
        <dbReference type="ARBA" id="ARBA00022824"/>
    </source>
</evidence>
<dbReference type="GO" id="GO:0000139">
    <property type="term" value="C:Golgi membrane"/>
    <property type="evidence" value="ECO:0007669"/>
    <property type="project" value="UniProtKB-SubCell"/>
</dbReference>
<evidence type="ECO:0000313" key="13">
    <source>
        <dbReference type="Proteomes" id="UP000886885"/>
    </source>
</evidence>
<comment type="caution">
    <text evidence="12">The sequence shown here is derived from an EMBL/GenBank/DDBJ whole genome shotgun (WGS) entry which is preliminary data.</text>
</comment>
<evidence type="ECO:0000256" key="11">
    <source>
        <dbReference type="SAM" id="Phobius"/>
    </source>
</evidence>
<gene>
    <name evidence="12" type="ORF">POTOM_054576</name>
</gene>
<protein>
    <submittedName>
        <fullName evidence="12">Uncharacterized protein</fullName>
    </submittedName>
</protein>
<proteinExistence type="inferred from homology"/>
<keyword evidence="10 11" id="KW-0472">Membrane</keyword>
<evidence type="ECO:0000256" key="4">
    <source>
        <dbReference type="ARBA" id="ARBA00022448"/>
    </source>
</evidence>
<accession>A0A8X7XVY0</accession>
<keyword evidence="9" id="KW-0333">Golgi apparatus</keyword>
<evidence type="ECO:0000313" key="12">
    <source>
        <dbReference type="EMBL" id="KAG6741343.1"/>
    </source>
</evidence>
<keyword evidence="5 11" id="KW-0812">Transmembrane</keyword>
<sequence>MILLSLGSGEAPLLDIVAYAGYTFTGMCFAVHGKILSGYSYYMGIFLVKTMKRVLFAEMRSFDSSRHHSLLLLIALVQFPFFAWLGNSYEISENFGILADFEVIVFADKLVNPLLFPSTLKSGKVCVVLCVDKM</sequence>
<dbReference type="GO" id="GO:0006888">
    <property type="term" value="P:endoplasmic reticulum to Golgi vesicle-mediated transport"/>
    <property type="evidence" value="ECO:0007669"/>
    <property type="project" value="InterPro"/>
</dbReference>
<keyword evidence="6" id="KW-0256">Endoplasmic reticulum</keyword>
<evidence type="ECO:0000256" key="3">
    <source>
        <dbReference type="ARBA" id="ARBA00009727"/>
    </source>
</evidence>
<dbReference type="OrthoDB" id="337750at2759"/>
<dbReference type="AlphaFoldDB" id="A0A8X7XVY0"/>
<evidence type="ECO:0000256" key="10">
    <source>
        <dbReference type="ARBA" id="ARBA00023136"/>
    </source>
</evidence>
<dbReference type="EMBL" id="JAAWWB010000034">
    <property type="protein sequence ID" value="KAG6741343.1"/>
    <property type="molecule type" value="Genomic_DNA"/>
</dbReference>
<evidence type="ECO:0000256" key="7">
    <source>
        <dbReference type="ARBA" id="ARBA00022927"/>
    </source>
</evidence>
<feature type="transmembrane region" description="Helical" evidence="11">
    <location>
        <begin position="69"/>
        <end position="86"/>
    </location>
</feature>
<comment type="subcellular location">
    <subcellularLocation>
        <location evidence="1">Endoplasmic reticulum membrane</location>
        <topology evidence="1">Multi-pass membrane protein</topology>
    </subcellularLocation>
    <subcellularLocation>
        <location evidence="2">Golgi apparatus membrane</location>
        <topology evidence="2">Multi-pass membrane protein</topology>
    </subcellularLocation>
</comment>